<proteinExistence type="predicted"/>
<reference evidence="2" key="1">
    <citation type="submission" date="2017-02" db="UniProtKB">
        <authorList>
            <consortium name="WormBaseParasite"/>
        </authorList>
    </citation>
    <scope>IDENTIFICATION</scope>
</reference>
<accession>A0A0N5CB29</accession>
<dbReference type="AlphaFoldDB" id="A0A0N5CB29"/>
<name>A0A0N5CB29_STREA</name>
<protein>
    <submittedName>
        <fullName evidence="2">SERPIN domain-containing protein</fullName>
    </submittedName>
</protein>
<evidence type="ECO:0000313" key="2">
    <source>
        <dbReference type="WBParaSite" id="SPAL_0001509300.1"/>
    </source>
</evidence>
<keyword evidence="1" id="KW-1185">Reference proteome</keyword>
<organism evidence="1 2">
    <name type="scientific">Strongyloides papillosus</name>
    <name type="common">Intestinal threadworm</name>
    <dbReference type="NCBI Taxonomy" id="174720"/>
    <lineage>
        <taxon>Eukaryota</taxon>
        <taxon>Metazoa</taxon>
        <taxon>Ecdysozoa</taxon>
        <taxon>Nematoda</taxon>
        <taxon>Chromadorea</taxon>
        <taxon>Rhabditida</taxon>
        <taxon>Tylenchina</taxon>
        <taxon>Panagrolaimomorpha</taxon>
        <taxon>Strongyloidoidea</taxon>
        <taxon>Strongyloididae</taxon>
        <taxon>Strongyloides</taxon>
    </lineage>
</organism>
<sequence length="282" mass="31704">MSFSSRETSTINNGYGSSSNMMSMDQFLDVVKNIVNGIRDSESRTIMRVLKILLLQKSCSEREIKKIVGGNFTDFLNSEIGRKHFSLSTRNDGNVIVSTLDSNSFKNNTNTGFSFFFQSQNNVDVNEGSSFVPVFATQQIKHKYYKTKGKLMLSVVSLLSPMSTVSLTSFNINFALFTNLPLDAKFRQQFFGSGPLAKIIKQNLENNLELKVIDSESFIASNVDKSQLLDYCEKLADEYHEISGKKKIGLSRVKNIYSLLSTTTVDRETWIPAGVTFSKMFD</sequence>
<dbReference type="WBParaSite" id="SPAL_0001509300.1">
    <property type="protein sequence ID" value="SPAL_0001509300.1"/>
    <property type="gene ID" value="SPAL_0001509300"/>
</dbReference>
<dbReference type="Proteomes" id="UP000046392">
    <property type="component" value="Unplaced"/>
</dbReference>
<evidence type="ECO:0000313" key="1">
    <source>
        <dbReference type="Proteomes" id="UP000046392"/>
    </source>
</evidence>